<accession>A0ABW5EC34</accession>
<dbReference type="InterPro" id="IPR037401">
    <property type="entry name" value="SnoaL-like"/>
</dbReference>
<keyword evidence="3" id="KW-1185">Reference proteome</keyword>
<dbReference type="Pfam" id="PF13474">
    <property type="entry name" value="SnoaL_3"/>
    <property type="match status" value="1"/>
</dbReference>
<dbReference type="Gene3D" id="3.10.450.50">
    <property type="match status" value="1"/>
</dbReference>
<gene>
    <name evidence="2" type="ORF">ACFSKX_11085</name>
</gene>
<proteinExistence type="predicted"/>
<protein>
    <submittedName>
        <fullName evidence="2">YybH family protein</fullName>
    </submittedName>
</protein>
<reference evidence="3" key="1">
    <citation type="journal article" date="2019" name="Int. J. Syst. Evol. Microbiol.">
        <title>The Global Catalogue of Microorganisms (GCM) 10K type strain sequencing project: providing services to taxonomists for standard genome sequencing and annotation.</title>
        <authorList>
            <consortium name="The Broad Institute Genomics Platform"/>
            <consortium name="The Broad Institute Genome Sequencing Center for Infectious Disease"/>
            <person name="Wu L."/>
            <person name="Ma J."/>
        </authorList>
    </citation>
    <scope>NUCLEOTIDE SEQUENCE [LARGE SCALE GENOMIC DNA]</scope>
    <source>
        <strain evidence="3">KCTC 12848</strain>
    </source>
</reference>
<dbReference type="RefSeq" id="WP_265721009.1">
    <property type="nucleotide sequence ID" value="NZ_JAPIVK010000007.1"/>
</dbReference>
<dbReference type="Proteomes" id="UP001597425">
    <property type="component" value="Unassembled WGS sequence"/>
</dbReference>
<sequence length="145" mass="16365">MTTTDDENQIRTLINRWAEAACSGDLDRVMACYAPDVVAFDAIVALQFRGVDAYRKHWEYCMGFAPGDMLFTIPEMNISVGGDIAYCHFLVSCGCTDEKGNEQTGWMRGTVCLRRLKGQWRIAHEHYSAPFDPESMKALTDLEPE</sequence>
<name>A0ABW5EC34_9GAMM</name>
<organism evidence="2 3">
    <name type="scientific">Microbulbifer halophilus</name>
    <dbReference type="NCBI Taxonomy" id="453963"/>
    <lineage>
        <taxon>Bacteria</taxon>
        <taxon>Pseudomonadati</taxon>
        <taxon>Pseudomonadota</taxon>
        <taxon>Gammaproteobacteria</taxon>
        <taxon>Cellvibrionales</taxon>
        <taxon>Microbulbiferaceae</taxon>
        <taxon>Microbulbifer</taxon>
    </lineage>
</organism>
<evidence type="ECO:0000259" key="1">
    <source>
        <dbReference type="Pfam" id="PF13474"/>
    </source>
</evidence>
<evidence type="ECO:0000313" key="3">
    <source>
        <dbReference type="Proteomes" id="UP001597425"/>
    </source>
</evidence>
<evidence type="ECO:0000313" key="2">
    <source>
        <dbReference type="EMBL" id="MFD2310959.1"/>
    </source>
</evidence>
<dbReference type="EMBL" id="JBHUJD010000012">
    <property type="protein sequence ID" value="MFD2310959.1"/>
    <property type="molecule type" value="Genomic_DNA"/>
</dbReference>
<dbReference type="NCBIfam" id="TIGR02246">
    <property type="entry name" value="SgcJ/EcaC family oxidoreductase"/>
    <property type="match status" value="1"/>
</dbReference>
<comment type="caution">
    <text evidence="2">The sequence shown here is derived from an EMBL/GenBank/DDBJ whole genome shotgun (WGS) entry which is preliminary data.</text>
</comment>
<dbReference type="InterPro" id="IPR011944">
    <property type="entry name" value="Steroid_delta5-4_isomerase"/>
</dbReference>
<dbReference type="InterPro" id="IPR032710">
    <property type="entry name" value="NTF2-like_dom_sf"/>
</dbReference>
<dbReference type="SUPFAM" id="SSF54427">
    <property type="entry name" value="NTF2-like"/>
    <property type="match status" value="1"/>
</dbReference>
<feature type="domain" description="SnoaL-like" evidence="1">
    <location>
        <begin position="10"/>
        <end position="131"/>
    </location>
</feature>